<evidence type="ECO:0000256" key="1">
    <source>
        <dbReference type="ARBA" id="ARBA00004141"/>
    </source>
</evidence>
<dbReference type="Gene3D" id="1.20.1250.20">
    <property type="entry name" value="MFS general substrate transporter like domains"/>
    <property type="match status" value="2"/>
</dbReference>
<dbReference type="InterPro" id="IPR011701">
    <property type="entry name" value="MFS"/>
</dbReference>
<keyword evidence="3 6" id="KW-1133">Transmembrane helix</keyword>
<evidence type="ECO:0000313" key="10">
    <source>
        <dbReference type="Proteomes" id="UP000478008"/>
    </source>
</evidence>
<keyword evidence="10" id="KW-1185">Reference proteome</keyword>
<reference evidence="8 11" key="2">
    <citation type="journal article" date="2020" name="Appl. Microbiol. Biotechnol.">
        <title>Targeted gene deletion in Brettanomyces bruxellensis with an expression-free CRISPR-Cas9 system.</title>
        <authorList>
            <person name="Varela C."/>
            <person name="Bartel C."/>
            <person name="Onetto C."/>
            <person name="Borneman A."/>
        </authorList>
    </citation>
    <scope>NUCLEOTIDE SEQUENCE [LARGE SCALE GENOMIC DNA]</scope>
    <source>
        <strain evidence="8 11">AWRI1613</strain>
    </source>
</reference>
<dbReference type="EMBL" id="JABCYN010000019">
    <property type="protein sequence ID" value="KAF6013981.1"/>
    <property type="molecule type" value="Genomic_DNA"/>
</dbReference>
<feature type="transmembrane region" description="Helical" evidence="6">
    <location>
        <begin position="159"/>
        <end position="178"/>
    </location>
</feature>
<evidence type="ECO:0000256" key="4">
    <source>
        <dbReference type="ARBA" id="ARBA00023136"/>
    </source>
</evidence>
<dbReference type="InterPro" id="IPR020846">
    <property type="entry name" value="MFS_dom"/>
</dbReference>
<feature type="transmembrane region" description="Helical" evidence="6">
    <location>
        <begin position="347"/>
        <end position="368"/>
    </location>
</feature>
<dbReference type="SUPFAM" id="SSF103473">
    <property type="entry name" value="MFS general substrate transporter"/>
    <property type="match status" value="1"/>
</dbReference>
<accession>A0A7D9CWT2</accession>
<dbReference type="GO" id="GO:0005886">
    <property type="term" value="C:plasma membrane"/>
    <property type="evidence" value="ECO:0007669"/>
    <property type="project" value="TreeGrafter"/>
</dbReference>
<dbReference type="Proteomes" id="UP000568158">
    <property type="component" value="Unassembled WGS sequence"/>
</dbReference>
<feature type="transmembrane region" description="Helical" evidence="6">
    <location>
        <begin position="130"/>
        <end position="152"/>
    </location>
</feature>
<name>A0A7D9CWT2_DEKBR</name>
<evidence type="ECO:0000256" key="2">
    <source>
        <dbReference type="ARBA" id="ARBA00022692"/>
    </source>
</evidence>
<evidence type="ECO:0000313" key="9">
    <source>
        <dbReference type="EMBL" id="VUG16899.1"/>
    </source>
</evidence>
<evidence type="ECO:0000259" key="7">
    <source>
        <dbReference type="PROSITE" id="PS50850"/>
    </source>
</evidence>
<evidence type="ECO:0000313" key="8">
    <source>
        <dbReference type="EMBL" id="KAF6013981.1"/>
    </source>
</evidence>
<dbReference type="GO" id="GO:0035879">
    <property type="term" value="P:plasma membrane lactate transport"/>
    <property type="evidence" value="ECO:0007669"/>
    <property type="project" value="TreeGrafter"/>
</dbReference>
<dbReference type="InterPro" id="IPR036259">
    <property type="entry name" value="MFS_trans_sf"/>
</dbReference>
<sequence length="557" mass="62652">MSLDLERQKTVESVRRLTRTATVASVKQDEQTIKDYQNQIYSSAKPKFTKENVKNYIITRLTQLVPSKEIMRTNKRLINPIPGLKQVDRRQWYNIMVAFWCWSWDAYDFFTISLNITQLSEDLDVSVKSITWGITLVLMLRSIGAFVFGYYGDRYGRKYPLAVNMFLVTLLKIGTGFIKTYKEFLAVRSLFGILLGGVYGNATALALDDCPVDARGFVSGFVQQGYAFGYLMAVIFKRAIGDNSKYHWKAMYWFGAGVCFIIVVAILFAPETKAYSRQKEVEAFNRKHHIEQLTFKQKALRAIKCYWLVIIYMIFLMSGFNFMSHGTQDLYPTLLTVRYGYSNNRSTVTNCLANIGAFIGGILVGNFSNIFGRRLSIMVCCIVGGALIYPWAFCPGAGTDVGAFFLQFCVQGAWGVIPVHLSELSPPSFRSFVVGVSYQLGNLVSSASSTIETTIGERFPMESASGKHIYDYAKVMAIFSGAVFAFVLFATFIGPEHMNASFEIVQGYDDDEELKQMLTDEIHKVDVQHNENAESDLEEKSGSACSTVSDNKKTGKK</sequence>
<dbReference type="Pfam" id="PF07690">
    <property type="entry name" value="MFS_1"/>
    <property type="match status" value="1"/>
</dbReference>
<feature type="domain" description="Major facilitator superfamily (MFS) profile" evidence="7">
    <location>
        <begin position="94"/>
        <end position="498"/>
    </location>
</feature>
<feature type="transmembrane region" description="Helical" evidence="6">
    <location>
        <begin position="305"/>
        <end position="327"/>
    </location>
</feature>
<dbReference type="PANTHER" id="PTHR23508:SF10">
    <property type="entry name" value="CARBOXYLIC ACID TRANSPORTER PROTEIN HOMOLOG"/>
    <property type="match status" value="1"/>
</dbReference>
<feature type="region of interest" description="Disordered" evidence="5">
    <location>
        <begin position="528"/>
        <end position="557"/>
    </location>
</feature>
<dbReference type="PROSITE" id="PS50850">
    <property type="entry name" value="MFS"/>
    <property type="match status" value="1"/>
</dbReference>
<feature type="transmembrane region" description="Helical" evidence="6">
    <location>
        <begin position="251"/>
        <end position="269"/>
    </location>
</feature>
<keyword evidence="4 6" id="KW-0472">Membrane</keyword>
<feature type="transmembrane region" description="Helical" evidence="6">
    <location>
        <begin position="184"/>
        <end position="205"/>
    </location>
</feature>
<evidence type="ECO:0000313" key="11">
    <source>
        <dbReference type="Proteomes" id="UP000568158"/>
    </source>
</evidence>
<evidence type="ECO:0000256" key="5">
    <source>
        <dbReference type="SAM" id="MobiDB-lite"/>
    </source>
</evidence>
<dbReference type="CDD" id="cd17316">
    <property type="entry name" value="MFS_SV2_like"/>
    <property type="match status" value="1"/>
</dbReference>
<keyword evidence="2 6" id="KW-0812">Transmembrane</keyword>
<dbReference type="GO" id="GO:0015355">
    <property type="term" value="F:secondary active monocarboxylate transmembrane transporter activity"/>
    <property type="evidence" value="ECO:0007669"/>
    <property type="project" value="TreeGrafter"/>
</dbReference>
<feature type="transmembrane region" description="Helical" evidence="6">
    <location>
        <begin position="217"/>
        <end position="236"/>
    </location>
</feature>
<reference evidence="9 10" key="1">
    <citation type="submission" date="2019-07" db="EMBL/GenBank/DDBJ databases">
        <authorList>
            <person name="Friedrich A."/>
            <person name="Schacherer J."/>
        </authorList>
    </citation>
    <scope>NUCLEOTIDE SEQUENCE [LARGE SCALE GENOMIC DNA]</scope>
</reference>
<comment type="subcellular location">
    <subcellularLocation>
        <location evidence="1">Membrane</location>
        <topology evidence="1">Multi-pass membrane protein</topology>
    </subcellularLocation>
</comment>
<protein>
    <submittedName>
        <fullName evidence="9">DEBR0S1_28480g1_1</fullName>
    </submittedName>
</protein>
<proteinExistence type="predicted"/>
<dbReference type="AlphaFoldDB" id="A0A7D9CWT2"/>
<dbReference type="PANTHER" id="PTHR23508">
    <property type="entry name" value="CARBOXYLIC ACID TRANSPORTER PROTEIN HOMOLOG"/>
    <property type="match status" value="1"/>
</dbReference>
<feature type="transmembrane region" description="Helical" evidence="6">
    <location>
        <begin position="375"/>
        <end position="392"/>
    </location>
</feature>
<evidence type="ECO:0000256" key="6">
    <source>
        <dbReference type="SAM" id="Phobius"/>
    </source>
</evidence>
<dbReference type="EMBL" id="CABFWN010000001">
    <property type="protein sequence ID" value="VUG16899.1"/>
    <property type="molecule type" value="Genomic_DNA"/>
</dbReference>
<gene>
    <name evidence="9" type="ORF">DEBR0S1_28480G</name>
    <name evidence="8" type="ORF">HII12_001522</name>
</gene>
<feature type="transmembrane region" description="Helical" evidence="6">
    <location>
        <begin position="475"/>
        <end position="494"/>
    </location>
</feature>
<feature type="transmembrane region" description="Helical" evidence="6">
    <location>
        <begin position="92"/>
        <end position="110"/>
    </location>
</feature>
<evidence type="ECO:0000256" key="3">
    <source>
        <dbReference type="ARBA" id="ARBA00022989"/>
    </source>
</evidence>
<organism evidence="9 10">
    <name type="scientific">Dekkera bruxellensis</name>
    <name type="common">Brettanomyces custersii</name>
    <dbReference type="NCBI Taxonomy" id="5007"/>
    <lineage>
        <taxon>Eukaryota</taxon>
        <taxon>Fungi</taxon>
        <taxon>Dikarya</taxon>
        <taxon>Ascomycota</taxon>
        <taxon>Saccharomycotina</taxon>
        <taxon>Pichiomycetes</taxon>
        <taxon>Pichiales</taxon>
        <taxon>Pichiaceae</taxon>
        <taxon>Brettanomyces</taxon>
    </lineage>
</organism>
<dbReference type="Proteomes" id="UP000478008">
    <property type="component" value="Unassembled WGS sequence"/>
</dbReference>